<sequence>MARSIQVAEAEMMRLIVEFDDRRGWEEAGFGSCAEWLAWRIGVRPNAARERVRTARALTRLPQASAA</sequence>
<dbReference type="Pfam" id="PF02720">
    <property type="entry name" value="DUF222"/>
    <property type="match status" value="1"/>
</dbReference>
<gene>
    <name evidence="2" type="ORF">WI372_00005</name>
</gene>
<feature type="non-terminal residue" evidence="2">
    <location>
        <position position="67"/>
    </location>
</feature>
<feature type="domain" description="DUF222" evidence="1">
    <location>
        <begin position="10"/>
        <end position="66"/>
    </location>
</feature>
<comment type="caution">
    <text evidence="2">The sequence shown here is derived from an EMBL/GenBank/DDBJ whole genome shotgun (WGS) entry which is preliminary data.</text>
</comment>
<name>A0ABU9E5K8_9BACT</name>
<organism evidence="2 3">
    <name type="scientific">Gaopeijia maritima</name>
    <dbReference type="NCBI Taxonomy" id="3119007"/>
    <lineage>
        <taxon>Bacteria</taxon>
        <taxon>Pseudomonadati</taxon>
        <taxon>Gemmatimonadota</taxon>
        <taxon>Longimicrobiia</taxon>
        <taxon>Gaopeijiales</taxon>
        <taxon>Gaopeijiaceae</taxon>
        <taxon>Gaopeijia</taxon>
    </lineage>
</organism>
<evidence type="ECO:0000259" key="1">
    <source>
        <dbReference type="Pfam" id="PF02720"/>
    </source>
</evidence>
<reference evidence="2 3" key="1">
    <citation type="submission" date="2024-02" db="EMBL/GenBank/DDBJ databases">
        <title>A novel Gemmatimonadota bacterium.</title>
        <authorList>
            <person name="Du Z.-J."/>
            <person name="Ye Y.-Q."/>
        </authorList>
    </citation>
    <scope>NUCLEOTIDE SEQUENCE [LARGE SCALE GENOMIC DNA]</scope>
    <source>
        <strain evidence="2 3">DH-20</strain>
    </source>
</reference>
<dbReference type="InterPro" id="IPR003870">
    <property type="entry name" value="DUF222"/>
</dbReference>
<proteinExistence type="predicted"/>
<evidence type="ECO:0000313" key="3">
    <source>
        <dbReference type="Proteomes" id="UP001484239"/>
    </source>
</evidence>
<keyword evidence="3" id="KW-1185">Reference proteome</keyword>
<dbReference type="Proteomes" id="UP001484239">
    <property type="component" value="Unassembled WGS sequence"/>
</dbReference>
<evidence type="ECO:0000313" key="2">
    <source>
        <dbReference type="EMBL" id="MEK9499357.1"/>
    </source>
</evidence>
<dbReference type="EMBL" id="JBBHLI010000001">
    <property type="protein sequence ID" value="MEK9499357.1"/>
    <property type="molecule type" value="Genomic_DNA"/>
</dbReference>
<protein>
    <submittedName>
        <fullName evidence="2">DUF222 domain-containing protein</fullName>
    </submittedName>
</protein>
<dbReference type="RefSeq" id="WP_405286084.1">
    <property type="nucleotide sequence ID" value="NZ_JBBHLI010000001.1"/>
</dbReference>
<accession>A0ABU9E5K8</accession>